<dbReference type="InterPro" id="IPR002686">
    <property type="entry name" value="Transposase_17"/>
</dbReference>
<evidence type="ECO:0000313" key="2">
    <source>
        <dbReference type="EMBL" id="TWR27738.1"/>
    </source>
</evidence>
<dbReference type="EMBL" id="VOEI01000001">
    <property type="protein sequence ID" value="TWR27738.1"/>
    <property type="molecule type" value="Genomic_DNA"/>
</dbReference>
<dbReference type="SMART" id="SM01321">
    <property type="entry name" value="Y1_Tnp"/>
    <property type="match status" value="1"/>
</dbReference>
<accession>A0A563U8S0</accession>
<evidence type="ECO:0000313" key="3">
    <source>
        <dbReference type="Proteomes" id="UP000318010"/>
    </source>
</evidence>
<dbReference type="OrthoDB" id="9797997at2"/>
<dbReference type="AlphaFoldDB" id="A0A563U8S0"/>
<dbReference type="PANTHER" id="PTHR33360">
    <property type="entry name" value="TRANSPOSASE FOR INSERTION SEQUENCE ELEMENT IS200"/>
    <property type="match status" value="1"/>
</dbReference>
<reference evidence="2 3" key="1">
    <citation type="submission" date="2019-07" db="EMBL/GenBank/DDBJ databases">
        <authorList>
            <person name="Kim J."/>
        </authorList>
    </citation>
    <scope>NUCLEOTIDE SEQUENCE [LARGE SCALE GENOMIC DNA]</scope>
    <source>
        <strain evidence="2 3">MJ1a</strain>
    </source>
</reference>
<name>A0A563U8S0_9SPHI</name>
<dbReference type="PANTHER" id="PTHR33360:SF2">
    <property type="entry name" value="TRANSPOSASE FOR INSERTION SEQUENCE ELEMENT IS200"/>
    <property type="match status" value="1"/>
</dbReference>
<dbReference type="NCBIfam" id="NF033573">
    <property type="entry name" value="transpos_IS200"/>
    <property type="match status" value="1"/>
</dbReference>
<comment type="caution">
    <text evidence="2">The sequence shown here is derived from an EMBL/GenBank/DDBJ whole genome shotgun (WGS) entry which is preliminary data.</text>
</comment>
<gene>
    <name evidence="2" type="primary">tnpA</name>
    <name evidence="2" type="ORF">FPZ42_00560</name>
</gene>
<dbReference type="InterPro" id="IPR036515">
    <property type="entry name" value="Transposase_17_sf"/>
</dbReference>
<dbReference type="GO" id="GO:0003677">
    <property type="term" value="F:DNA binding"/>
    <property type="evidence" value="ECO:0007669"/>
    <property type="project" value="InterPro"/>
</dbReference>
<dbReference type="GO" id="GO:0004803">
    <property type="term" value="F:transposase activity"/>
    <property type="evidence" value="ECO:0007669"/>
    <property type="project" value="InterPro"/>
</dbReference>
<evidence type="ECO:0000259" key="1">
    <source>
        <dbReference type="SMART" id="SM01321"/>
    </source>
</evidence>
<keyword evidence="3" id="KW-1185">Reference proteome</keyword>
<proteinExistence type="predicted"/>
<dbReference type="Pfam" id="PF01797">
    <property type="entry name" value="Y1_Tnp"/>
    <property type="match status" value="1"/>
</dbReference>
<dbReference type="GO" id="GO:0006313">
    <property type="term" value="P:DNA transposition"/>
    <property type="evidence" value="ECO:0007669"/>
    <property type="project" value="InterPro"/>
</dbReference>
<sequence>MSNTYSQLYIHIVFAVKNRHALLSDAWAERLRLYITATVQNNGHKMLCINHMPDHVHMLIGLNPAQSISDLMRLVKGDSSEWINKERLTSSKFQWQEGYGAFSYSKSQIDNVVKYIINQQEHHKKVTFLEEYIKLLDNFGVSYDERYIFKEPI</sequence>
<dbReference type="RefSeq" id="WP_146268555.1">
    <property type="nucleotide sequence ID" value="NZ_VOEI01000001.1"/>
</dbReference>
<organism evidence="2 3">
    <name type="scientific">Mucilaginibacter achroorhodeus</name>
    <dbReference type="NCBI Taxonomy" id="2599294"/>
    <lineage>
        <taxon>Bacteria</taxon>
        <taxon>Pseudomonadati</taxon>
        <taxon>Bacteroidota</taxon>
        <taxon>Sphingobacteriia</taxon>
        <taxon>Sphingobacteriales</taxon>
        <taxon>Sphingobacteriaceae</taxon>
        <taxon>Mucilaginibacter</taxon>
    </lineage>
</organism>
<dbReference type="Gene3D" id="3.30.70.1290">
    <property type="entry name" value="Transposase IS200-like"/>
    <property type="match status" value="1"/>
</dbReference>
<dbReference type="SUPFAM" id="SSF143422">
    <property type="entry name" value="Transposase IS200-like"/>
    <property type="match status" value="1"/>
</dbReference>
<feature type="domain" description="Transposase IS200-like" evidence="1">
    <location>
        <begin position="5"/>
        <end position="119"/>
    </location>
</feature>
<dbReference type="Proteomes" id="UP000318010">
    <property type="component" value="Unassembled WGS sequence"/>
</dbReference>
<protein>
    <submittedName>
        <fullName evidence="2">IS200/IS605 family transposase</fullName>
    </submittedName>
</protein>